<dbReference type="AlphaFoldDB" id="Q5CSR7"/>
<feature type="active site" description="Tele-AMP-histidine intermediate" evidence="1">
    <location>
        <position position="116"/>
    </location>
</feature>
<dbReference type="PANTHER" id="PTHR23089">
    <property type="entry name" value="HISTIDINE TRIAD HIT PROTEIN"/>
    <property type="match status" value="1"/>
</dbReference>
<dbReference type="InterPro" id="IPR011146">
    <property type="entry name" value="HIT-like"/>
</dbReference>
<proteinExistence type="predicted"/>
<evidence type="ECO:0000256" key="2">
    <source>
        <dbReference type="PIRSR" id="PIRSR601310-3"/>
    </source>
</evidence>
<dbReference type="InParanoid" id="Q5CSR7"/>
<dbReference type="CDD" id="cd01276">
    <property type="entry name" value="PKCI_related"/>
    <property type="match status" value="1"/>
</dbReference>
<reference evidence="5 6" key="1">
    <citation type="journal article" date="2004" name="Science">
        <title>Complete genome sequence of the apicomplexan, Cryptosporidium parvum.</title>
        <authorList>
            <person name="Abrahamsen M.S."/>
            <person name="Templeton T.J."/>
            <person name="Enomoto S."/>
            <person name="Abrahante J.E."/>
            <person name="Zhu G."/>
            <person name="Lancto C.A."/>
            <person name="Deng M."/>
            <person name="Liu C."/>
            <person name="Widmer G."/>
            <person name="Tzipori S."/>
            <person name="Buck G.A."/>
            <person name="Xu P."/>
            <person name="Bankier A.T."/>
            <person name="Dear P.H."/>
            <person name="Konfortov B.A."/>
            <person name="Spriggs H.F."/>
            <person name="Iyer L."/>
            <person name="Anantharaman V."/>
            <person name="Aravind L."/>
            <person name="Kapur V."/>
        </authorList>
    </citation>
    <scope>NUCLEOTIDE SEQUENCE [LARGE SCALE GENOMIC DNA]</scope>
    <source>
        <strain evidence="6">Iowa II</strain>
    </source>
</reference>
<dbReference type="Gene3D" id="3.30.428.10">
    <property type="entry name" value="HIT-like"/>
    <property type="match status" value="1"/>
</dbReference>
<evidence type="ECO:0000313" key="5">
    <source>
        <dbReference type="EMBL" id="EAK88573.1"/>
    </source>
</evidence>
<dbReference type="InterPro" id="IPR036265">
    <property type="entry name" value="HIT-like_sf"/>
</dbReference>
<evidence type="ECO:0000256" key="3">
    <source>
        <dbReference type="PROSITE-ProRule" id="PRU00464"/>
    </source>
</evidence>
<dbReference type="KEGG" id="cpv:cgd1_1600"/>
<dbReference type="GeneID" id="3371361"/>
<dbReference type="OMA" id="YRVVMNC"/>
<dbReference type="EMBL" id="AAEE01000006">
    <property type="protein sequence ID" value="EAK88573.1"/>
    <property type="molecule type" value="Genomic_DNA"/>
</dbReference>
<gene>
    <name evidence="5" type="ORF">cgd1_1600</name>
</gene>
<dbReference type="PROSITE" id="PS00892">
    <property type="entry name" value="HIT_1"/>
    <property type="match status" value="1"/>
</dbReference>
<dbReference type="PRINTS" id="PR00332">
    <property type="entry name" value="HISTRIAD"/>
</dbReference>
<name>Q5CSR7_CRYPI</name>
<dbReference type="OrthoDB" id="672793at2759"/>
<dbReference type="InterPro" id="IPR001310">
    <property type="entry name" value="Histidine_triad_HIT"/>
</dbReference>
<dbReference type="PROSITE" id="PS51084">
    <property type="entry name" value="HIT_2"/>
    <property type="match status" value="1"/>
</dbReference>
<dbReference type="Pfam" id="PF01230">
    <property type="entry name" value="HIT"/>
    <property type="match status" value="1"/>
</dbReference>
<feature type="short sequence motif" description="Histidine triad motif" evidence="2 3">
    <location>
        <begin position="114"/>
        <end position="118"/>
    </location>
</feature>
<evidence type="ECO:0000256" key="1">
    <source>
        <dbReference type="PIRSR" id="PIRSR601310-1"/>
    </source>
</evidence>
<evidence type="ECO:0000259" key="4">
    <source>
        <dbReference type="PROSITE" id="PS51084"/>
    </source>
</evidence>
<comment type="caution">
    <text evidence="5">The sequence shown here is derived from an EMBL/GenBank/DDBJ whole genome shotgun (WGS) entry which is preliminary data.</text>
</comment>
<evidence type="ECO:0000313" key="6">
    <source>
        <dbReference type="Proteomes" id="UP000006726"/>
    </source>
</evidence>
<dbReference type="RefSeq" id="XP_628000.1">
    <property type="nucleotide sequence ID" value="XM_628000.1"/>
</dbReference>
<sequence length="130" mass="14569">VDLDFLHITVFGSMVDSEVTIFDRIVSGEIPCRKIYEDDLCISFHDINPVAPVHALLVPKKRSGLTRLSKATETHKEILGHLMTKVPVVAKLLDLDDFRIVINDGESSCQTVFHLHIHILGGRNFTWPPG</sequence>
<dbReference type="FunCoup" id="Q5CSR7">
    <property type="interactions" value="149"/>
</dbReference>
<feature type="non-terminal residue" evidence="5">
    <location>
        <position position="1"/>
    </location>
</feature>
<keyword evidence="6" id="KW-1185">Reference proteome</keyword>
<dbReference type="SUPFAM" id="SSF54197">
    <property type="entry name" value="HIT-like"/>
    <property type="match status" value="1"/>
</dbReference>
<dbReference type="STRING" id="353152.Q5CSR7"/>
<dbReference type="InterPro" id="IPR019808">
    <property type="entry name" value="Histidine_triad_CS"/>
</dbReference>
<feature type="domain" description="HIT" evidence="4">
    <location>
        <begin position="21"/>
        <end position="130"/>
    </location>
</feature>
<dbReference type="Proteomes" id="UP000006726">
    <property type="component" value="Chromosome 1"/>
</dbReference>
<organism evidence="5 6">
    <name type="scientific">Cryptosporidium parvum (strain Iowa II)</name>
    <dbReference type="NCBI Taxonomy" id="353152"/>
    <lineage>
        <taxon>Eukaryota</taxon>
        <taxon>Sar</taxon>
        <taxon>Alveolata</taxon>
        <taxon>Apicomplexa</taxon>
        <taxon>Conoidasida</taxon>
        <taxon>Coccidia</taxon>
        <taxon>Eucoccidiorida</taxon>
        <taxon>Eimeriorina</taxon>
        <taxon>Cryptosporidiidae</taxon>
        <taxon>Cryptosporidium</taxon>
    </lineage>
</organism>
<dbReference type="GO" id="GO:0003824">
    <property type="term" value="F:catalytic activity"/>
    <property type="evidence" value="ECO:0007669"/>
    <property type="project" value="InterPro"/>
</dbReference>
<protein>
    <submittedName>
        <fullName evidence="5">Histidine triad (HIT) family zinc binding protein</fullName>
    </submittedName>
</protein>
<accession>Q5CSR7</accession>